<evidence type="ECO:0000313" key="1">
    <source>
        <dbReference type="EMBL" id="MDP9896867.1"/>
    </source>
</evidence>
<comment type="caution">
    <text evidence="1">The sequence shown here is derived from an EMBL/GenBank/DDBJ whole genome shotgun (WGS) entry which is preliminary data.</text>
</comment>
<organism evidence="1 2">
    <name type="scientific">Variovorax boronicumulans</name>
    <dbReference type="NCBI Taxonomy" id="436515"/>
    <lineage>
        <taxon>Bacteria</taxon>
        <taxon>Pseudomonadati</taxon>
        <taxon>Pseudomonadota</taxon>
        <taxon>Betaproteobacteria</taxon>
        <taxon>Burkholderiales</taxon>
        <taxon>Comamonadaceae</taxon>
        <taxon>Variovorax</taxon>
    </lineage>
</organism>
<dbReference type="EMBL" id="JAUSRD010000021">
    <property type="protein sequence ID" value="MDP9896867.1"/>
    <property type="molecule type" value="Genomic_DNA"/>
</dbReference>
<dbReference type="Proteomes" id="UP001242045">
    <property type="component" value="Unassembled WGS sequence"/>
</dbReference>
<proteinExistence type="predicted"/>
<protein>
    <submittedName>
        <fullName evidence="1">Uncharacterized protein</fullName>
    </submittedName>
</protein>
<reference evidence="1" key="1">
    <citation type="submission" date="2023-07" db="EMBL/GenBank/DDBJ databases">
        <title>Sorghum-associated microbial communities from plants grown in Nebraska, USA.</title>
        <authorList>
            <person name="Schachtman D."/>
        </authorList>
    </citation>
    <scope>NUCLEOTIDE SEQUENCE</scope>
    <source>
        <strain evidence="1">DS3754</strain>
    </source>
</reference>
<gene>
    <name evidence="1" type="ORF">J2W31_006008</name>
</gene>
<accession>A0AAW8D771</accession>
<sequence length="174" mass="19379">MQRIVGKINHRSRISGCSEVEATRCDAIFHLLGAIRGHPLQRGIEAHVPTAIGDVWAFQRAGPWPVNDRECRCQVNGSPRDNPIIVQATTTAAGAIRQPVEDLDRLTRRLRCSMAPLPPQWRHHMLTSTDFISVGSQPASALGRPRCYGIRAVVRDCRRRPGVTPKRLQKVVVI</sequence>
<evidence type="ECO:0000313" key="2">
    <source>
        <dbReference type="Proteomes" id="UP001242045"/>
    </source>
</evidence>
<name>A0AAW8D771_9BURK</name>
<dbReference type="AlphaFoldDB" id="A0AAW8D771"/>